<dbReference type="EMBL" id="RCMV01005507">
    <property type="protein sequence ID" value="KAG3185635.1"/>
    <property type="molecule type" value="Genomic_DNA"/>
</dbReference>
<sequence length="92" mass="10508">MRFIQPVAGALAAGTVSAHPGHDHHQELTQRQEALQHSKKDLSHCAEKLRARGVEKRSVERRTAMATNLLKREHLQATMYVLYHRMDANEKN</sequence>
<feature type="region of interest" description="Disordered" evidence="1">
    <location>
        <begin position="16"/>
        <end position="40"/>
    </location>
</feature>
<reference evidence="2" key="1">
    <citation type="submission" date="2018-05" db="EMBL/GenBank/DDBJ databases">
        <title>Effector identification in a new, highly contiguous assembly of the strawberry crown rot pathogen Phytophthora cactorum.</title>
        <authorList>
            <person name="Armitage A.D."/>
            <person name="Nellist C.F."/>
            <person name="Bates H."/>
            <person name="Vickerstaff R.J."/>
            <person name="Harrison R.J."/>
        </authorList>
    </citation>
    <scope>NUCLEOTIDE SEQUENCE</scope>
    <source>
        <strain evidence="2">P421</strain>
    </source>
</reference>
<evidence type="ECO:0000313" key="2">
    <source>
        <dbReference type="EMBL" id="KAG3185635.1"/>
    </source>
</evidence>
<name>A0A8T1GQA3_9STRA</name>
<proteinExistence type="predicted"/>
<dbReference type="AlphaFoldDB" id="A0A8T1GQA3"/>
<comment type="caution">
    <text evidence="2">The sequence shown here is derived from an EMBL/GenBank/DDBJ whole genome shotgun (WGS) entry which is preliminary data.</text>
</comment>
<protein>
    <submittedName>
        <fullName evidence="2">Uncharacterized protein</fullName>
    </submittedName>
</protein>
<accession>A0A8T1GQA3</accession>
<evidence type="ECO:0000256" key="1">
    <source>
        <dbReference type="SAM" id="MobiDB-lite"/>
    </source>
</evidence>
<dbReference type="Proteomes" id="UP000760860">
    <property type="component" value="Unassembled WGS sequence"/>
</dbReference>
<organism evidence="2 3">
    <name type="scientific">Phytophthora cactorum</name>
    <dbReference type="NCBI Taxonomy" id="29920"/>
    <lineage>
        <taxon>Eukaryota</taxon>
        <taxon>Sar</taxon>
        <taxon>Stramenopiles</taxon>
        <taxon>Oomycota</taxon>
        <taxon>Peronosporomycetes</taxon>
        <taxon>Peronosporales</taxon>
        <taxon>Peronosporaceae</taxon>
        <taxon>Phytophthora</taxon>
    </lineage>
</organism>
<evidence type="ECO:0000313" key="3">
    <source>
        <dbReference type="Proteomes" id="UP000760860"/>
    </source>
</evidence>
<feature type="compositionally biased region" description="Basic and acidic residues" evidence="1">
    <location>
        <begin position="20"/>
        <end position="40"/>
    </location>
</feature>
<gene>
    <name evidence="2" type="ORF">PC129_g25277</name>
</gene>